<reference evidence="1 2" key="1">
    <citation type="submission" date="2021-05" db="EMBL/GenBank/DDBJ databases">
        <title>Genome Assembly of Synthetic Allotetraploid Brassica napus Reveals Homoeologous Exchanges between Subgenomes.</title>
        <authorList>
            <person name="Davis J.T."/>
        </authorList>
    </citation>
    <scope>NUCLEOTIDE SEQUENCE [LARGE SCALE GENOMIC DNA]</scope>
    <source>
        <strain evidence="2">cv. Da-Ae</strain>
        <tissue evidence="1">Seedling</tissue>
    </source>
</reference>
<proteinExistence type="predicted"/>
<evidence type="ECO:0000313" key="2">
    <source>
        <dbReference type="Proteomes" id="UP000824890"/>
    </source>
</evidence>
<name>A0ABQ8DJS3_BRANA</name>
<dbReference type="Proteomes" id="UP000824890">
    <property type="component" value="Unassembled WGS sequence"/>
</dbReference>
<evidence type="ECO:0000313" key="1">
    <source>
        <dbReference type="EMBL" id="KAH0929548.1"/>
    </source>
</evidence>
<protein>
    <submittedName>
        <fullName evidence="1">Uncharacterized protein</fullName>
    </submittedName>
</protein>
<dbReference type="EMBL" id="JAGKQM010000004">
    <property type="protein sequence ID" value="KAH0929548.1"/>
    <property type="molecule type" value="Genomic_DNA"/>
</dbReference>
<feature type="non-terminal residue" evidence="1">
    <location>
        <position position="1"/>
    </location>
</feature>
<organism evidence="1 2">
    <name type="scientific">Brassica napus</name>
    <name type="common">Rape</name>
    <dbReference type="NCBI Taxonomy" id="3708"/>
    <lineage>
        <taxon>Eukaryota</taxon>
        <taxon>Viridiplantae</taxon>
        <taxon>Streptophyta</taxon>
        <taxon>Embryophyta</taxon>
        <taxon>Tracheophyta</taxon>
        <taxon>Spermatophyta</taxon>
        <taxon>Magnoliopsida</taxon>
        <taxon>eudicotyledons</taxon>
        <taxon>Gunneridae</taxon>
        <taxon>Pentapetalae</taxon>
        <taxon>rosids</taxon>
        <taxon>malvids</taxon>
        <taxon>Brassicales</taxon>
        <taxon>Brassicaceae</taxon>
        <taxon>Brassiceae</taxon>
        <taxon>Brassica</taxon>
    </lineage>
</organism>
<sequence length="113" mass="13043">LRAANITTVARTANQVSMIPFNKCITEQSYPRWDFPKDIDRCVHEHHSSSPRACSELKFLANHVTNHVESAYQYKQNLRRLWTKPLNVYVLSTNDSSNKTSSKFSIRNTSFPV</sequence>
<comment type="caution">
    <text evidence="1">The sequence shown here is derived from an EMBL/GenBank/DDBJ whole genome shotgun (WGS) entry which is preliminary data.</text>
</comment>
<accession>A0ABQ8DJS3</accession>
<keyword evidence="2" id="KW-1185">Reference proteome</keyword>
<gene>
    <name evidence="1" type="ORF">HID58_015275</name>
</gene>